<evidence type="ECO:0000313" key="3">
    <source>
        <dbReference type="EMBL" id="CAD6230989.1"/>
    </source>
</evidence>
<protein>
    <submittedName>
        <fullName evidence="3">Uncharacterized protein</fullName>
    </submittedName>
</protein>
<accession>A0A811NVN8</accession>
<name>A0A811NVN8_9POAL</name>
<keyword evidence="2" id="KW-0732">Signal</keyword>
<dbReference type="Proteomes" id="UP000604825">
    <property type="component" value="Unassembled WGS sequence"/>
</dbReference>
<feature type="compositionally biased region" description="Polar residues" evidence="1">
    <location>
        <begin position="72"/>
        <end position="81"/>
    </location>
</feature>
<dbReference type="EMBL" id="CAJGYO010000005">
    <property type="protein sequence ID" value="CAD6230989.1"/>
    <property type="molecule type" value="Genomic_DNA"/>
</dbReference>
<proteinExistence type="predicted"/>
<dbReference type="AlphaFoldDB" id="A0A811NVN8"/>
<evidence type="ECO:0000256" key="1">
    <source>
        <dbReference type="SAM" id="MobiDB-lite"/>
    </source>
</evidence>
<keyword evidence="4" id="KW-1185">Reference proteome</keyword>
<feature type="chain" id="PRO_5032507836" evidence="2">
    <location>
        <begin position="19"/>
        <end position="81"/>
    </location>
</feature>
<reference evidence="3" key="1">
    <citation type="submission" date="2020-10" db="EMBL/GenBank/DDBJ databases">
        <authorList>
            <person name="Han B."/>
            <person name="Lu T."/>
            <person name="Zhao Q."/>
            <person name="Huang X."/>
            <person name="Zhao Y."/>
        </authorList>
    </citation>
    <scope>NUCLEOTIDE SEQUENCE</scope>
</reference>
<sequence length="81" mass="8236">MATLAALLLLVAASNAAALSAKAVEYHSFVATPLSPHAYTAPAADADEDVFGGSLAVAEEAQQPPPRRPCTSAWSTGTPSR</sequence>
<feature type="region of interest" description="Disordered" evidence="1">
    <location>
        <begin position="58"/>
        <end position="81"/>
    </location>
</feature>
<organism evidence="3 4">
    <name type="scientific">Miscanthus lutarioriparius</name>
    <dbReference type="NCBI Taxonomy" id="422564"/>
    <lineage>
        <taxon>Eukaryota</taxon>
        <taxon>Viridiplantae</taxon>
        <taxon>Streptophyta</taxon>
        <taxon>Embryophyta</taxon>
        <taxon>Tracheophyta</taxon>
        <taxon>Spermatophyta</taxon>
        <taxon>Magnoliopsida</taxon>
        <taxon>Liliopsida</taxon>
        <taxon>Poales</taxon>
        <taxon>Poaceae</taxon>
        <taxon>PACMAD clade</taxon>
        <taxon>Panicoideae</taxon>
        <taxon>Andropogonodae</taxon>
        <taxon>Andropogoneae</taxon>
        <taxon>Saccharinae</taxon>
        <taxon>Miscanthus</taxon>
    </lineage>
</organism>
<evidence type="ECO:0000256" key="2">
    <source>
        <dbReference type="SAM" id="SignalP"/>
    </source>
</evidence>
<evidence type="ECO:0000313" key="4">
    <source>
        <dbReference type="Proteomes" id="UP000604825"/>
    </source>
</evidence>
<comment type="caution">
    <text evidence="3">The sequence shown here is derived from an EMBL/GenBank/DDBJ whole genome shotgun (WGS) entry which is preliminary data.</text>
</comment>
<gene>
    <name evidence="3" type="ORF">NCGR_LOCUS21118</name>
</gene>
<feature type="signal peptide" evidence="2">
    <location>
        <begin position="1"/>
        <end position="18"/>
    </location>
</feature>